<dbReference type="Pfam" id="PF24882">
    <property type="entry name" value="WHD_ORC2"/>
    <property type="match status" value="1"/>
</dbReference>
<evidence type="ECO:0000313" key="10">
    <source>
        <dbReference type="Proteomes" id="UP000757232"/>
    </source>
</evidence>
<dbReference type="GO" id="GO:0005664">
    <property type="term" value="C:nuclear origin of replication recognition complex"/>
    <property type="evidence" value="ECO:0007669"/>
    <property type="project" value="UniProtKB-UniRule"/>
</dbReference>
<dbReference type="InterPro" id="IPR007220">
    <property type="entry name" value="ORC2"/>
</dbReference>
<reference evidence="9" key="1">
    <citation type="submission" date="2016-06" db="EMBL/GenBank/DDBJ databases">
        <title>Draft Genome sequence of the fungus Inonotus baumii.</title>
        <authorList>
            <person name="Zhu H."/>
            <person name="Lin W."/>
        </authorList>
    </citation>
    <scope>NUCLEOTIDE SEQUENCE</scope>
    <source>
        <strain evidence="9">821</strain>
    </source>
</reference>
<dbReference type="GO" id="GO:0003688">
    <property type="term" value="F:DNA replication origin binding"/>
    <property type="evidence" value="ECO:0007669"/>
    <property type="project" value="UniProtKB-UniRule"/>
</dbReference>
<evidence type="ECO:0000256" key="5">
    <source>
        <dbReference type="RuleBase" id="RU368084"/>
    </source>
</evidence>
<protein>
    <recommendedName>
        <fullName evidence="5">Origin recognition complex subunit 2</fullName>
    </recommendedName>
</protein>
<comment type="caution">
    <text evidence="9">The sequence shown here is derived from an EMBL/GenBank/DDBJ whole genome shotgun (WGS) entry which is preliminary data.</text>
</comment>
<gene>
    <name evidence="9" type="ORF">A7U60_g7539</name>
</gene>
<comment type="subunit">
    <text evidence="5">Component of the origin recognition complex (ORC).</text>
</comment>
<name>A0A9Q5HTD6_SANBA</name>
<evidence type="ECO:0000313" key="9">
    <source>
        <dbReference type="EMBL" id="OCB85529.1"/>
    </source>
</evidence>
<accession>A0A9Q5HTD6</accession>
<evidence type="ECO:0000256" key="6">
    <source>
        <dbReference type="SAM" id="MobiDB-lite"/>
    </source>
</evidence>
<evidence type="ECO:0000259" key="8">
    <source>
        <dbReference type="Pfam" id="PF24882"/>
    </source>
</evidence>
<feature type="domain" description="Origin recognition complex subunit 2 winged-helix" evidence="8">
    <location>
        <begin position="378"/>
        <end position="436"/>
    </location>
</feature>
<dbReference type="AlphaFoldDB" id="A0A9Q5HTD6"/>
<organism evidence="9 10">
    <name type="scientific">Sanghuangporus baumii</name>
    <name type="common">Phellinus baumii</name>
    <dbReference type="NCBI Taxonomy" id="108892"/>
    <lineage>
        <taxon>Eukaryota</taxon>
        <taxon>Fungi</taxon>
        <taxon>Dikarya</taxon>
        <taxon>Basidiomycota</taxon>
        <taxon>Agaricomycotina</taxon>
        <taxon>Agaricomycetes</taxon>
        <taxon>Hymenochaetales</taxon>
        <taxon>Hymenochaetaceae</taxon>
        <taxon>Sanghuangporus</taxon>
    </lineage>
</organism>
<evidence type="ECO:0000256" key="2">
    <source>
        <dbReference type="ARBA" id="ARBA00007421"/>
    </source>
</evidence>
<comment type="subcellular location">
    <subcellularLocation>
        <location evidence="1 5">Nucleus</location>
    </subcellularLocation>
</comment>
<evidence type="ECO:0000256" key="3">
    <source>
        <dbReference type="ARBA" id="ARBA00022705"/>
    </source>
</evidence>
<dbReference type="GO" id="GO:0006260">
    <property type="term" value="P:DNA replication"/>
    <property type="evidence" value="ECO:0007669"/>
    <property type="project" value="UniProtKB-UniRule"/>
</dbReference>
<comment type="function">
    <text evidence="5">Component of the origin recognition complex (ORC) that binds origins of replication. DNA-binding is ATP-dependent. ORC is required to assemble the pre-replication complex necessary to initiate DNA replication.</text>
</comment>
<dbReference type="PANTHER" id="PTHR14052">
    <property type="entry name" value="ORIGIN RECOGNITION COMPLEX SUBUNIT 2"/>
    <property type="match status" value="1"/>
</dbReference>
<evidence type="ECO:0000256" key="1">
    <source>
        <dbReference type="ARBA" id="ARBA00004123"/>
    </source>
</evidence>
<keyword evidence="10" id="KW-1185">Reference proteome</keyword>
<dbReference type="PANTHER" id="PTHR14052:SF0">
    <property type="entry name" value="ORIGIN RECOGNITION COMPLEX SUBUNIT 2"/>
    <property type="match status" value="1"/>
</dbReference>
<dbReference type="InterPro" id="IPR056773">
    <property type="entry name" value="WHD_ORC2"/>
</dbReference>
<evidence type="ECO:0000259" key="7">
    <source>
        <dbReference type="Pfam" id="PF04084"/>
    </source>
</evidence>
<feature type="domain" description="Origin recognition complex subunit 2 RecA-like" evidence="7">
    <location>
        <begin position="97"/>
        <end position="287"/>
    </location>
</feature>
<dbReference type="EMBL" id="LNZH02000209">
    <property type="protein sequence ID" value="OCB85529.1"/>
    <property type="molecule type" value="Genomic_DNA"/>
</dbReference>
<dbReference type="Proteomes" id="UP000757232">
    <property type="component" value="Unassembled WGS sequence"/>
</dbReference>
<keyword evidence="4 5" id="KW-0539">Nucleus</keyword>
<feature type="region of interest" description="Disordered" evidence="6">
    <location>
        <begin position="1"/>
        <end position="24"/>
    </location>
</feature>
<evidence type="ECO:0000256" key="4">
    <source>
        <dbReference type="ARBA" id="ARBA00023242"/>
    </source>
</evidence>
<dbReference type="Pfam" id="PF04084">
    <property type="entry name" value="RecA-like_ORC2"/>
    <property type="match status" value="1"/>
</dbReference>
<keyword evidence="3 5" id="KW-0235">DNA replication</keyword>
<dbReference type="OrthoDB" id="346673at2759"/>
<dbReference type="InterPro" id="IPR056772">
    <property type="entry name" value="RecA-like_ORC2"/>
</dbReference>
<proteinExistence type="inferred from homology"/>
<sequence>MVDSEGDQNSSAYGSDAEVGSDAEGHGRDALTWARNYVFEDSSARFPSIFDAFFTQISRASKTSSDVFSQLVPPLTPEEFYERIRAVRQSVLKERIPALESSHFEYFPAYMAELASGFNLLFYGFGSKRKVLNDFARRCAKKGHVVVANAFFPNFTLKDFLASAGKVIDAPDMDGVGAGPEGQCRRILEKYARKPTARHLFLIIHNIDGQTLRSERSKNCLAILAAHPSIHIAASIDHIMAPLLWSTTESFAHPRRAQFDHSSKESHHNPSGQALLSGGFNWLWHDLTTMHPYDFELAYADRTSYAGASAGGRGRGAQANIAGIGSAGGTIAEGAARHVLASVTAKAKRLFALLCNKQRLAMDSAAAESSSSAPVQSGPDVAISYELLFAAARDEFIATSDTAMQALLGEFRDHGLVVSSNTQESGPGLWIPLSKEALSRLASEIS</sequence>
<comment type="similarity">
    <text evidence="2 5">Belongs to the ORC2 family.</text>
</comment>